<protein>
    <submittedName>
        <fullName evidence="2">EAL domain-containing protein</fullName>
    </submittedName>
</protein>
<dbReference type="CDD" id="cd01948">
    <property type="entry name" value="EAL"/>
    <property type="match status" value="1"/>
</dbReference>
<evidence type="ECO:0000313" key="2">
    <source>
        <dbReference type="EMBL" id="MFG6075852.1"/>
    </source>
</evidence>
<dbReference type="SMART" id="SM00065">
    <property type="entry name" value="GAF"/>
    <property type="match status" value="1"/>
</dbReference>
<evidence type="ECO:0000259" key="1">
    <source>
        <dbReference type="PROSITE" id="PS50883"/>
    </source>
</evidence>
<dbReference type="PROSITE" id="PS50883">
    <property type="entry name" value="EAL"/>
    <property type="match status" value="1"/>
</dbReference>
<comment type="caution">
    <text evidence="2">The sequence shown here is derived from an EMBL/GenBank/DDBJ whole genome shotgun (WGS) entry which is preliminary data.</text>
</comment>
<dbReference type="Pfam" id="PF00563">
    <property type="entry name" value="EAL"/>
    <property type="match status" value="1"/>
</dbReference>
<dbReference type="Pfam" id="PF01590">
    <property type="entry name" value="GAF"/>
    <property type="match status" value="1"/>
</dbReference>
<accession>A0ABW7CL32</accession>
<evidence type="ECO:0000313" key="3">
    <source>
        <dbReference type="Proteomes" id="UP001605250"/>
    </source>
</evidence>
<dbReference type="InterPro" id="IPR003018">
    <property type="entry name" value="GAF"/>
</dbReference>
<name>A0ABW7CL32_9GAMM</name>
<organism evidence="2 3">
    <name type="scientific">Erwinia plantamica</name>
    <dbReference type="NCBI Taxonomy" id="3237104"/>
    <lineage>
        <taxon>Bacteria</taxon>
        <taxon>Pseudomonadati</taxon>
        <taxon>Pseudomonadota</taxon>
        <taxon>Gammaproteobacteria</taxon>
        <taxon>Enterobacterales</taxon>
        <taxon>Erwiniaceae</taxon>
        <taxon>Erwinia</taxon>
    </lineage>
</organism>
<feature type="domain" description="EAL" evidence="1">
    <location>
        <begin position="335"/>
        <end position="586"/>
    </location>
</feature>
<dbReference type="InterPro" id="IPR050706">
    <property type="entry name" value="Cyclic-di-GMP_PDE-like"/>
</dbReference>
<dbReference type="SMART" id="SM00267">
    <property type="entry name" value="GGDEF"/>
    <property type="match status" value="1"/>
</dbReference>
<keyword evidence="3" id="KW-1185">Reference proteome</keyword>
<dbReference type="RefSeq" id="WP_301250818.1">
    <property type="nucleotide sequence ID" value="NZ_JBGCUC010000004.1"/>
</dbReference>
<dbReference type="PANTHER" id="PTHR33121">
    <property type="entry name" value="CYCLIC DI-GMP PHOSPHODIESTERASE PDEF"/>
    <property type="match status" value="1"/>
</dbReference>
<dbReference type="InterPro" id="IPR043128">
    <property type="entry name" value="Rev_trsase/Diguanyl_cyclase"/>
</dbReference>
<dbReference type="Gene3D" id="3.20.20.450">
    <property type="entry name" value="EAL domain"/>
    <property type="match status" value="1"/>
</dbReference>
<dbReference type="EMBL" id="JBGCUC010000004">
    <property type="protein sequence ID" value="MFG6075852.1"/>
    <property type="molecule type" value="Genomic_DNA"/>
</dbReference>
<dbReference type="SUPFAM" id="SSF141868">
    <property type="entry name" value="EAL domain-like"/>
    <property type="match status" value="1"/>
</dbReference>
<dbReference type="SMART" id="SM00052">
    <property type="entry name" value="EAL"/>
    <property type="match status" value="1"/>
</dbReference>
<sequence>MIINSDSNNGPRLRALQALLSADESRDEVLRKFVQLSSQTLGIPGSFISVLDDDTQYVRASHNFSLSHSSREESLCRHVVDSDNPVVVPDTLLDIRFATHSLVIGAPYIRFYAGVPLKNSEGIVVGTLCVTDTKPHPFSASQITTLRMLAALVISFLEALNSASFTDPVTALPNRQRLIQDLQNLTAAENQTSRRLIIIDCIDMPRACELARSMGMGPVENLLKDVATLLPLRLRLAAGDRLYTVATGRIALLTRQGSHLSAERVVEKLEGISVDLGDGLAIALTIFTGETDFIPGEVAAQEILRRAVSALHEAIARGLSSLHFVEVVNERHTQDPALISDLASALREGQGLWLAWQPRICLHSGKPVGLEALIRWRHPTRGELSPAFFVPQAEQGQLLSVLTNWMTDRVISRLARLKNSHIQLPIIINVSARDFSHKGFATMLENKMLKEKLPNALLGIECLETERMLENPAALSGMEMLKLRGFGISLDDFVTGYRNISYLRRMPRDAIKIDRSLIRNISSDTSSRIISRSIVTMLKELDYTVLVENGEADTALTEYGSNQEQDYFYARPLPEAELDQWLEWRLRDLGKSS</sequence>
<dbReference type="SUPFAM" id="SSF55781">
    <property type="entry name" value="GAF domain-like"/>
    <property type="match status" value="1"/>
</dbReference>
<dbReference type="InterPro" id="IPR000160">
    <property type="entry name" value="GGDEF_dom"/>
</dbReference>
<dbReference type="InterPro" id="IPR001633">
    <property type="entry name" value="EAL_dom"/>
</dbReference>
<dbReference type="InterPro" id="IPR029016">
    <property type="entry name" value="GAF-like_dom_sf"/>
</dbReference>
<dbReference type="Gene3D" id="3.30.450.40">
    <property type="match status" value="1"/>
</dbReference>
<reference evidence="2 3" key="1">
    <citation type="submission" date="2024-07" db="EMBL/GenBank/DDBJ databases">
        <title>Novel bacterial strain Erwinia sp. OPT-41 promoting growth of various crops.</title>
        <authorList>
            <person name="Egorshina A."/>
            <person name="Lukyantsev M.A."/>
            <person name="Golubev S.N."/>
            <person name="Muratova A.Y."/>
            <person name="Bulygina E.A."/>
        </authorList>
    </citation>
    <scope>NUCLEOTIDE SEQUENCE [LARGE SCALE GENOMIC DNA]</scope>
    <source>
        <strain evidence="2 3">OPT-41</strain>
    </source>
</reference>
<dbReference type="Proteomes" id="UP001605250">
    <property type="component" value="Unassembled WGS sequence"/>
</dbReference>
<dbReference type="Gene3D" id="3.30.70.270">
    <property type="match status" value="1"/>
</dbReference>
<dbReference type="PANTHER" id="PTHR33121:SF70">
    <property type="entry name" value="SIGNALING PROTEIN YKOW"/>
    <property type="match status" value="1"/>
</dbReference>
<dbReference type="InterPro" id="IPR035919">
    <property type="entry name" value="EAL_sf"/>
</dbReference>
<gene>
    <name evidence="2" type="ORF">AB3U87_05665</name>
</gene>
<proteinExistence type="predicted"/>